<evidence type="ECO:0000313" key="2">
    <source>
        <dbReference type="EMBL" id="VVB06234.1"/>
    </source>
</evidence>
<dbReference type="Proteomes" id="UP000489600">
    <property type="component" value="Unassembled WGS sequence"/>
</dbReference>
<organism evidence="2 3">
    <name type="scientific">Arabis nemorensis</name>
    <dbReference type="NCBI Taxonomy" id="586526"/>
    <lineage>
        <taxon>Eukaryota</taxon>
        <taxon>Viridiplantae</taxon>
        <taxon>Streptophyta</taxon>
        <taxon>Embryophyta</taxon>
        <taxon>Tracheophyta</taxon>
        <taxon>Spermatophyta</taxon>
        <taxon>Magnoliopsida</taxon>
        <taxon>eudicotyledons</taxon>
        <taxon>Gunneridae</taxon>
        <taxon>Pentapetalae</taxon>
        <taxon>rosids</taxon>
        <taxon>malvids</taxon>
        <taxon>Brassicales</taxon>
        <taxon>Brassicaceae</taxon>
        <taxon>Arabideae</taxon>
        <taxon>Arabis</taxon>
    </lineage>
</organism>
<gene>
    <name evidence="2" type="ORF">ANE_LOCUS16678</name>
</gene>
<dbReference type="SUPFAM" id="SSF52047">
    <property type="entry name" value="RNI-like"/>
    <property type="match status" value="1"/>
</dbReference>
<dbReference type="EMBL" id="CABITT030000005">
    <property type="protein sequence ID" value="VVB06234.1"/>
    <property type="molecule type" value="Genomic_DNA"/>
</dbReference>
<name>A0A565BY11_9BRAS</name>
<dbReference type="AlphaFoldDB" id="A0A565BY11"/>
<accession>A0A565BY11</accession>
<proteinExistence type="predicted"/>
<dbReference type="SMART" id="SM00579">
    <property type="entry name" value="FBD"/>
    <property type="match status" value="1"/>
</dbReference>
<evidence type="ECO:0000259" key="1">
    <source>
        <dbReference type="SMART" id="SM00579"/>
    </source>
</evidence>
<reference evidence="2" key="1">
    <citation type="submission" date="2019-07" db="EMBL/GenBank/DDBJ databases">
        <authorList>
            <person name="Dittberner H."/>
        </authorList>
    </citation>
    <scope>NUCLEOTIDE SEQUENCE [LARGE SCALE GENOMIC DNA]</scope>
</reference>
<sequence>MGNQNKDERHEMFMLFTTRVLSLHQYSTINKFSLKCRNGVYPFCVSRWVLHVLERGVSDLDLRVMVDWDDSVSMPGSVFVSKSLVRLRIEAENGAVIYVEDVFLPKVKTLHLDAVVFEDYDYWKRPVSSKTLKRLTLRCEDWNSNPDSVSLDTPNLVYFEYTDHVAKKYEIVNFDSLVEASIELRMTCEQHWHSSYGDLVGNATELLMRISNVQTLYLSANTLSVLTFCCEEILVFKNLIHLTMKTHREAGWESLRALLKNCPKLETLVFDGLHHKNTFKCKDVDGCLCRPSEDLPSFLSSSPVKVIKILKFGEISFYSDETAKQWQMEQVKYFLQAMPNREQMIVCYNTRIDEALKSQLERLARRGASSKCTVQLICDHRIEPIQRYSYVD</sequence>
<keyword evidence="3" id="KW-1185">Reference proteome</keyword>
<dbReference type="InterPro" id="IPR006566">
    <property type="entry name" value="FBD"/>
</dbReference>
<comment type="caution">
    <text evidence="2">The sequence shown here is derived from an EMBL/GenBank/DDBJ whole genome shotgun (WGS) entry which is preliminary data.</text>
</comment>
<dbReference type="InterPro" id="IPR032675">
    <property type="entry name" value="LRR_dom_sf"/>
</dbReference>
<dbReference type="InterPro" id="IPR055294">
    <property type="entry name" value="FBL60-like"/>
</dbReference>
<dbReference type="Gene3D" id="3.80.10.10">
    <property type="entry name" value="Ribonuclease Inhibitor"/>
    <property type="match status" value="1"/>
</dbReference>
<protein>
    <recommendedName>
        <fullName evidence="1">FBD domain-containing protein</fullName>
    </recommendedName>
</protein>
<dbReference type="PANTHER" id="PTHR31293:SF16">
    <property type="entry name" value="RNI-LIKE SUPERFAMILY PROTEIN"/>
    <property type="match status" value="1"/>
</dbReference>
<evidence type="ECO:0000313" key="3">
    <source>
        <dbReference type="Proteomes" id="UP000489600"/>
    </source>
</evidence>
<dbReference type="OrthoDB" id="650312at2759"/>
<feature type="domain" description="FBD" evidence="1">
    <location>
        <begin position="297"/>
        <end position="377"/>
    </location>
</feature>
<dbReference type="PANTHER" id="PTHR31293">
    <property type="entry name" value="RNI-LIKE SUPERFAMILY PROTEIN"/>
    <property type="match status" value="1"/>
</dbReference>